<protein>
    <submittedName>
        <fullName evidence="2">Uncharacterized protein</fullName>
    </submittedName>
</protein>
<evidence type="ECO:0000313" key="2">
    <source>
        <dbReference type="EMBL" id="CAL1612987.1"/>
    </source>
</evidence>
<accession>A0AAV2MHT5</accession>
<name>A0AAV2MHT5_KNICA</name>
<feature type="region of interest" description="Disordered" evidence="1">
    <location>
        <begin position="44"/>
        <end position="72"/>
    </location>
</feature>
<sequence length="201" mass="22436">MSTATLRMRNWRSGLTSSYWSFPAEKVNAERVTEISHRVSTLAPRRNVLSGESRPLHGGKGNQAPRPDPPVPVGTTPGYSWIRIACFLQVSCALFVAFGPQPRVKSSQKATELLTILCHFVILRESFSNEPGKVRSVQLQAFARPTGTSRDARLKIQQKLFLSKSLIEFFLHPFKITLHRRGQAVPQQKRCTIQPGGQQSG</sequence>
<dbReference type="Proteomes" id="UP001497482">
    <property type="component" value="Chromosome 8"/>
</dbReference>
<organism evidence="2 3">
    <name type="scientific">Knipowitschia caucasica</name>
    <name type="common">Caucasian dwarf goby</name>
    <name type="synonym">Pomatoschistus caucasicus</name>
    <dbReference type="NCBI Taxonomy" id="637954"/>
    <lineage>
        <taxon>Eukaryota</taxon>
        <taxon>Metazoa</taxon>
        <taxon>Chordata</taxon>
        <taxon>Craniata</taxon>
        <taxon>Vertebrata</taxon>
        <taxon>Euteleostomi</taxon>
        <taxon>Actinopterygii</taxon>
        <taxon>Neopterygii</taxon>
        <taxon>Teleostei</taxon>
        <taxon>Neoteleostei</taxon>
        <taxon>Acanthomorphata</taxon>
        <taxon>Gobiaria</taxon>
        <taxon>Gobiiformes</taxon>
        <taxon>Gobioidei</taxon>
        <taxon>Gobiidae</taxon>
        <taxon>Gobiinae</taxon>
        <taxon>Knipowitschia</taxon>
    </lineage>
</organism>
<dbReference type="EMBL" id="OZ035830">
    <property type="protein sequence ID" value="CAL1612987.1"/>
    <property type="molecule type" value="Genomic_DNA"/>
</dbReference>
<gene>
    <name evidence="2" type="ORF">KC01_LOCUS39257</name>
</gene>
<reference evidence="2 3" key="1">
    <citation type="submission" date="2024-04" db="EMBL/GenBank/DDBJ databases">
        <authorList>
            <person name="Waldvogel A.-M."/>
            <person name="Schoenle A."/>
        </authorList>
    </citation>
    <scope>NUCLEOTIDE SEQUENCE [LARGE SCALE GENOMIC DNA]</scope>
</reference>
<evidence type="ECO:0000313" key="3">
    <source>
        <dbReference type="Proteomes" id="UP001497482"/>
    </source>
</evidence>
<keyword evidence="3" id="KW-1185">Reference proteome</keyword>
<proteinExistence type="predicted"/>
<dbReference type="AlphaFoldDB" id="A0AAV2MHT5"/>
<evidence type="ECO:0000256" key="1">
    <source>
        <dbReference type="SAM" id="MobiDB-lite"/>
    </source>
</evidence>